<dbReference type="GO" id="GO:0008270">
    <property type="term" value="F:zinc ion binding"/>
    <property type="evidence" value="ECO:0007669"/>
    <property type="project" value="UniProtKB-KW"/>
</dbReference>
<evidence type="ECO:0000256" key="6">
    <source>
        <dbReference type="ARBA" id="ARBA00022806"/>
    </source>
</evidence>
<feature type="domain" description="RING-type" evidence="11">
    <location>
        <begin position="432"/>
        <end position="472"/>
    </location>
</feature>
<dbReference type="SMART" id="SM00184">
    <property type="entry name" value="RING"/>
    <property type="match status" value="1"/>
</dbReference>
<dbReference type="PROSITE" id="PS50089">
    <property type="entry name" value="ZF_RING_2"/>
    <property type="match status" value="1"/>
</dbReference>
<dbReference type="Gene3D" id="3.30.40.10">
    <property type="entry name" value="Zinc/RING finger domain, C3HC4 (zinc finger)"/>
    <property type="match status" value="1"/>
</dbReference>
<keyword evidence="7" id="KW-0862">Zinc</keyword>
<keyword evidence="6" id="KW-0347">Helicase</keyword>
<evidence type="ECO:0000259" key="11">
    <source>
        <dbReference type="PROSITE" id="PS50089"/>
    </source>
</evidence>
<dbReference type="PANTHER" id="PTHR45626">
    <property type="entry name" value="TRANSCRIPTION TERMINATION FACTOR 2-RELATED"/>
    <property type="match status" value="1"/>
</dbReference>
<evidence type="ECO:0000256" key="7">
    <source>
        <dbReference type="ARBA" id="ARBA00022833"/>
    </source>
</evidence>
<dbReference type="PANTHER" id="PTHR45626:SF20">
    <property type="entry name" value="ATP-DEPENDENT HELICASE RHP16-LIKE"/>
    <property type="match status" value="1"/>
</dbReference>
<evidence type="ECO:0000256" key="10">
    <source>
        <dbReference type="SAM" id="MobiDB-lite"/>
    </source>
</evidence>
<keyword evidence="8" id="KW-0067">ATP-binding</keyword>
<evidence type="ECO:0000256" key="5">
    <source>
        <dbReference type="ARBA" id="ARBA00022801"/>
    </source>
</evidence>
<evidence type="ECO:0000313" key="15">
    <source>
        <dbReference type="Proteomes" id="UP000011115"/>
    </source>
</evidence>
<sequence>MDEFLLKKYSDDLDLGNQNAESLSETVEPPSNFILPLLRYQKEWLAWSLNQENSQIKGGILADETGMGKTIQAIALVLAQRELQKDSLSSSPEQLLPVVKGTLVVCPVIAAMQWFREIERCTTRGSNKTFVYHGAKMEKCMNKLEEYDFVITTYPTIEADYMPKLSKKGGKNSKKRSRNSKPADDDVSRLKSVLHSVKWNRIILDEASHMLFLHIDHVIGVVNMEISMAHYVQSVDSNATKVVLALESTYKWALTGAHLQIEVLYSLVRFLRADPYAYYFCEDCDGKGLDFRFSNPMCPHNCARYFHWWKKYIEIPVKPIYDEEDRDAMVLLNHRILKNIMLERTKKERVADLALPTKTVRTRKVSLDTDEYKTYKSLFRRSREQFYSVHAGTLMKNYFHMFAMIVRLRQVVDHPYLVACGNKEAGDVEQACDLCQDAVEDPVVTSCSHVFCKACLIDFAESTERMACPSCTEPLTFEFTVNNDKGDSNSEPTGKGFSSSSISKKNQLNEFKTSTKLEALKEEISIMVERDGSAKGVVFSQFTSFLDLIQRSLNLSGINCLLLQEMLQLTNSLRIQIAILLMSLKDGGIALDVKVVSHVFIMDTWWNPAVEQQAQDRIRRIGQHKPVKIVRFMTKNTIEEKILELQEEKKLRFEGQVSFSYSRLDI</sequence>
<dbReference type="AlphaFoldDB" id="M1B241"/>
<dbReference type="Gene3D" id="3.40.50.300">
    <property type="entry name" value="P-loop containing nucleotide triphosphate hydrolases"/>
    <property type="match status" value="1"/>
</dbReference>
<keyword evidence="15" id="KW-1185">Reference proteome</keyword>
<proteinExistence type="inferred from homology"/>
<feature type="domain" description="Helicase ATP-binding" evidence="12">
    <location>
        <begin position="50"/>
        <end position="268"/>
    </location>
</feature>
<reference evidence="15" key="1">
    <citation type="journal article" date="2011" name="Nature">
        <title>Genome sequence and analysis of the tuber crop potato.</title>
        <authorList>
            <consortium name="The Potato Genome Sequencing Consortium"/>
        </authorList>
    </citation>
    <scope>NUCLEOTIDE SEQUENCE [LARGE SCALE GENOMIC DNA]</scope>
    <source>
        <strain evidence="15">cv. DM1-3 516 R44</strain>
    </source>
</reference>
<evidence type="ECO:0000259" key="12">
    <source>
        <dbReference type="PROSITE" id="PS51192"/>
    </source>
</evidence>
<keyword evidence="2" id="KW-0479">Metal-binding</keyword>
<evidence type="ECO:0000313" key="14">
    <source>
        <dbReference type="EnsemblPlants" id="PGSC0003DMT400035311"/>
    </source>
</evidence>
<dbReference type="GO" id="GO:0008094">
    <property type="term" value="F:ATP-dependent activity, acting on DNA"/>
    <property type="evidence" value="ECO:0000318"/>
    <property type="project" value="GO_Central"/>
</dbReference>
<dbReference type="SUPFAM" id="SSF57850">
    <property type="entry name" value="RING/U-box"/>
    <property type="match status" value="1"/>
</dbReference>
<dbReference type="HOGENOM" id="CLU_000315_2_10_1"/>
<dbReference type="Proteomes" id="UP000011115">
    <property type="component" value="Unassembled WGS sequence"/>
</dbReference>
<keyword evidence="3" id="KW-0547">Nucleotide-binding</keyword>
<dbReference type="STRING" id="4113.M1B241"/>
<dbReference type="Pfam" id="PF00176">
    <property type="entry name" value="SNF2-rel_dom"/>
    <property type="match status" value="2"/>
</dbReference>
<dbReference type="InParanoid" id="M1B241"/>
<organism evidence="14 15">
    <name type="scientific">Solanum tuberosum</name>
    <name type="common">Potato</name>
    <dbReference type="NCBI Taxonomy" id="4113"/>
    <lineage>
        <taxon>Eukaryota</taxon>
        <taxon>Viridiplantae</taxon>
        <taxon>Streptophyta</taxon>
        <taxon>Embryophyta</taxon>
        <taxon>Tracheophyta</taxon>
        <taxon>Spermatophyta</taxon>
        <taxon>Magnoliopsida</taxon>
        <taxon>eudicotyledons</taxon>
        <taxon>Gunneridae</taxon>
        <taxon>Pentapetalae</taxon>
        <taxon>asterids</taxon>
        <taxon>lamiids</taxon>
        <taxon>Solanales</taxon>
        <taxon>Solanaceae</taxon>
        <taxon>Solanoideae</taxon>
        <taxon>Solaneae</taxon>
        <taxon>Solanum</taxon>
    </lineage>
</organism>
<dbReference type="InterPro" id="IPR001841">
    <property type="entry name" value="Znf_RING"/>
</dbReference>
<reference evidence="14" key="2">
    <citation type="submission" date="2015-06" db="UniProtKB">
        <authorList>
            <consortium name="EnsemblPlants"/>
        </authorList>
    </citation>
    <scope>IDENTIFICATION</scope>
    <source>
        <strain evidence="14">DM1-3 516 R44</strain>
    </source>
</reference>
<dbReference type="SMART" id="SM00487">
    <property type="entry name" value="DEXDc"/>
    <property type="match status" value="1"/>
</dbReference>
<dbReference type="InterPro" id="IPR027417">
    <property type="entry name" value="P-loop_NTPase"/>
</dbReference>
<dbReference type="InterPro" id="IPR038718">
    <property type="entry name" value="SNF2-like_sf"/>
</dbReference>
<dbReference type="CDD" id="cd18008">
    <property type="entry name" value="DEXDc_SHPRH-like"/>
    <property type="match status" value="1"/>
</dbReference>
<dbReference type="InterPro" id="IPR050628">
    <property type="entry name" value="SNF2_RAD54_helicase_TF"/>
</dbReference>
<dbReference type="Pfam" id="PF00271">
    <property type="entry name" value="Helicase_C"/>
    <property type="match status" value="1"/>
</dbReference>
<dbReference type="GO" id="GO:0006289">
    <property type="term" value="P:nucleotide-excision repair"/>
    <property type="evidence" value="ECO:0000318"/>
    <property type="project" value="GO_Central"/>
</dbReference>
<dbReference type="GO" id="GO:0005524">
    <property type="term" value="F:ATP binding"/>
    <property type="evidence" value="ECO:0007669"/>
    <property type="project" value="UniProtKB-KW"/>
</dbReference>
<dbReference type="InterPro" id="IPR014001">
    <property type="entry name" value="Helicase_ATP-bd"/>
</dbReference>
<dbReference type="GO" id="GO:0005634">
    <property type="term" value="C:nucleus"/>
    <property type="evidence" value="ECO:0000318"/>
    <property type="project" value="GO_Central"/>
</dbReference>
<dbReference type="PROSITE" id="PS51194">
    <property type="entry name" value="HELICASE_CTER"/>
    <property type="match status" value="1"/>
</dbReference>
<evidence type="ECO:0000256" key="3">
    <source>
        <dbReference type="ARBA" id="ARBA00022741"/>
    </source>
</evidence>
<feature type="compositionally biased region" description="Basic residues" evidence="10">
    <location>
        <begin position="165"/>
        <end position="179"/>
    </location>
</feature>
<dbReference type="SUPFAM" id="SSF52540">
    <property type="entry name" value="P-loop containing nucleoside triphosphate hydrolases"/>
    <property type="match status" value="2"/>
</dbReference>
<dbReference type="Gramene" id="PGSC0003DMT400035311">
    <property type="protein sequence ID" value="PGSC0003DMT400035311"/>
    <property type="gene ID" value="PGSC0003DMG400013567"/>
</dbReference>
<feature type="region of interest" description="Disordered" evidence="10">
    <location>
        <begin position="482"/>
        <end position="502"/>
    </location>
</feature>
<keyword evidence="4 9" id="KW-0863">Zinc-finger</keyword>
<dbReference type="InterPro" id="IPR017907">
    <property type="entry name" value="Znf_RING_CS"/>
</dbReference>
<feature type="region of interest" description="Disordered" evidence="10">
    <location>
        <begin position="165"/>
        <end position="186"/>
    </location>
</feature>
<feature type="domain" description="Helicase C-terminal" evidence="13">
    <location>
        <begin position="512"/>
        <end position="666"/>
    </location>
</feature>
<evidence type="ECO:0000256" key="8">
    <source>
        <dbReference type="ARBA" id="ARBA00022840"/>
    </source>
</evidence>
<evidence type="ECO:0000256" key="2">
    <source>
        <dbReference type="ARBA" id="ARBA00022723"/>
    </source>
</evidence>
<evidence type="ECO:0000259" key="13">
    <source>
        <dbReference type="PROSITE" id="PS51194"/>
    </source>
</evidence>
<dbReference type="CDD" id="cd18793">
    <property type="entry name" value="SF2_C_SNF"/>
    <property type="match status" value="1"/>
</dbReference>
<dbReference type="PROSITE" id="PS00518">
    <property type="entry name" value="ZF_RING_1"/>
    <property type="match status" value="1"/>
</dbReference>
<dbReference type="EnsemblPlants" id="PGSC0003DMT400035311">
    <property type="protein sequence ID" value="PGSC0003DMT400035311"/>
    <property type="gene ID" value="PGSC0003DMG400013567"/>
</dbReference>
<dbReference type="Pfam" id="PF13923">
    <property type="entry name" value="zf-C3HC4_2"/>
    <property type="match status" value="1"/>
</dbReference>
<accession>M1B241</accession>
<dbReference type="InterPro" id="IPR049730">
    <property type="entry name" value="SNF2/RAD54-like_C"/>
</dbReference>
<dbReference type="GO" id="GO:0016787">
    <property type="term" value="F:hydrolase activity"/>
    <property type="evidence" value="ECO:0007669"/>
    <property type="project" value="UniProtKB-KW"/>
</dbReference>
<evidence type="ECO:0000256" key="1">
    <source>
        <dbReference type="ARBA" id="ARBA00008438"/>
    </source>
</evidence>
<dbReference type="PaxDb" id="4113-PGSC0003DMT400035311"/>
<comment type="similarity">
    <text evidence="1">Belongs to the SNF2/RAD54 helicase family. RAD16 subfamily.</text>
</comment>
<dbReference type="Gene3D" id="3.40.50.10810">
    <property type="entry name" value="Tandem AAA-ATPase domain"/>
    <property type="match status" value="1"/>
</dbReference>
<dbReference type="InterPro" id="IPR013083">
    <property type="entry name" value="Znf_RING/FYVE/PHD"/>
</dbReference>
<dbReference type="GO" id="GO:0004386">
    <property type="term" value="F:helicase activity"/>
    <property type="evidence" value="ECO:0007669"/>
    <property type="project" value="UniProtKB-KW"/>
</dbReference>
<dbReference type="InterPro" id="IPR000330">
    <property type="entry name" value="SNF2_N"/>
</dbReference>
<evidence type="ECO:0000256" key="4">
    <source>
        <dbReference type="ARBA" id="ARBA00022771"/>
    </source>
</evidence>
<keyword evidence="5" id="KW-0378">Hydrolase</keyword>
<dbReference type="PROSITE" id="PS51192">
    <property type="entry name" value="HELICASE_ATP_BIND_1"/>
    <property type="match status" value="1"/>
</dbReference>
<protein>
    <submittedName>
        <fullName evidence="14">DNA repair helicase rad5,16</fullName>
    </submittedName>
</protein>
<dbReference type="InterPro" id="IPR001650">
    <property type="entry name" value="Helicase_C-like"/>
</dbReference>
<evidence type="ECO:0000256" key="9">
    <source>
        <dbReference type="PROSITE-ProRule" id="PRU00175"/>
    </source>
</evidence>
<name>M1B241_SOLTU</name>
<dbReference type="eggNOG" id="KOG1002">
    <property type="taxonomic scope" value="Eukaryota"/>
</dbReference>